<sequence length="915" mass="103511">MSVVSISIRHGSTVILPWTIIEGYSDGCTFLDLFEGVKSNRFDLGSWTFPEKLQNTKVCVSIGKTKTECDPAIITNKVAVTIPVFGHYIRYSLSNDNESNSCTRMCSTTATSSSDDSVVGDPFSGNSAKRNVNDVLLMGARKLVLPEPYAEDGKIVNNKRLVYNKILYMLGNAGLGFTPMTMNEGKNFINALTNCIWTIDPQLETLRDRSFTVPILFESLFGYNIPENHKHKRDELSQTTLMSLTSHLDACLEQPWISKLMWAPIKAAAQTLSESVHKYVEYLKQQADKMNQNRQLMFPVRSLDETKSVTIIRPCYVVKPGAASRYKSLVNCLEKLEMFKPVCVDEYTPQNTRDRRYFLDNMKHGIQHKCVHLKFSSGNNLGSHNFLWRIPNNVSDTDNDLVQKNTDVIQALSKDLPSYHTRAMRRAFINKASLLCNLNASNARYIYKSLAGDCSLAENSTEKEVDLRVQQAFEMEDPDIITDLRQHNTGQPSKYQAFFTYAQQYLENVIETAVDDRRHDRFTHLAQAMSVPDLLQQVKDICPENTPIPSEQWLRLQFAPKNPSSLASLQYTGNLKVKFQVQSRQLRKTHVDNHYASAIFRYMKDFAVKFRDFCVFVAMDDKHHCKVGEPGHPVAAVERGKRVVVGSDKVFAVSDHDFTKFSVVPSVTMLIDIPESVAEGSFYRGQVFVGVKDLALEPSSPLRHITELKDILMGEGIDKPILCMYSDGGPDHRVTYLSVQLSIICLFLSGNYDMIIAARTPPMGSWKNPPERIMSILNLALQAVGLMRKETSSVCEQKLKSASGLSQLRDIAKDPLMRQEMVDSIEPVKTLLSQLFRRLKLKDKQFKLFSAASEADLNDLWGELSKFGNPPDGKRQQDIKKSLKDWIQLPKACGVYGTLLCITEILLYCKEMWCK</sequence>
<reference evidence="2" key="1">
    <citation type="submission" date="2025-08" db="UniProtKB">
        <authorList>
            <consortium name="RefSeq"/>
        </authorList>
    </citation>
    <scope>IDENTIFICATION</scope>
    <source>
        <tissue evidence="2">Whole sample</tissue>
    </source>
</reference>
<dbReference type="RefSeq" id="XP_022303694.1">
    <property type="nucleotide sequence ID" value="XM_022447986.1"/>
</dbReference>
<dbReference type="GeneID" id="111111168"/>
<protein>
    <submittedName>
        <fullName evidence="2">Uncharacterized protein LOC111111168 isoform X1</fullName>
    </submittedName>
</protein>
<dbReference type="AlphaFoldDB" id="A0A8B8BLH8"/>
<dbReference type="Proteomes" id="UP000694844">
    <property type="component" value="Chromosome 9"/>
</dbReference>
<keyword evidence="1" id="KW-1185">Reference proteome</keyword>
<dbReference type="OrthoDB" id="10033767at2759"/>
<evidence type="ECO:0000313" key="2">
    <source>
        <dbReference type="RefSeq" id="XP_022303694.1"/>
    </source>
</evidence>
<gene>
    <name evidence="2" type="primary">LOC111111168</name>
</gene>
<organism evidence="1 2">
    <name type="scientific">Crassostrea virginica</name>
    <name type="common">Eastern oyster</name>
    <dbReference type="NCBI Taxonomy" id="6565"/>
    <lineage>
        <taxon>Eukaryota</taxon>
        <taxon>Metazoa</taxon>
        <taxon>Spiralia</taxon>
        <taxon>Lophotrochozoa</taxon>
        <taxon>Mollusca</taxon>
        <taxon>Bivalvia</taxon>
        <taxon>Autobranchia</taxon>
        <taxon>Pteriomorphia</taxon>
        <taxon>Ostreida</taxon>
        <taxon>Ostreoidea</taxon>
        <taxon>Ostreidae</taxon>
        <taxon>Crassostrea</taxon>
    </lineage>
</organism>
<dbReference type="KEGG" id="cvn:111111168"/>
<evidence type="ECO:0000313" key="1">
    <source>
        <dbReference type="Proteomes" id="UP000694844"/>
    </source>
</evidence>
<accession>A0A8B8BLH8</accession>
<proteinExistence type="predicted"/>
<name>A0A8B8BLH8_CRAVI</name>